<evidence type="ECO:0000259" key="8">
    <source>
        <dbReference type="Pfam" id="PF22638"/>
    </source>
</evidence>
<evidence type="ECO:0000256" key="2">
    <source>
        <dbReference type="ARBA" id="ARBA00004613"/>
    </source>
</evidence>
<dbReference type="NCBIfam" id="TIGR02492">
    <property type="entry name" value="flgK_ends"/>
    <property type="match status" value="1"/>
</dbReference>
<evidence type="ECO:0000313" key="10">
    <source>
        <dbReference type="Proteomes" id="UP001431963"/>
    </source>
</evidence>
<keyword evidence="9" id="KW-0282">Flagellum</keyword>
<gene>
    <name evidence="9" type="primary">flgK</name>
    <name evidence="9" type="ORF">V6590_19020</name>
</gene>
<sequence>MSLSSAFSSALSGLTASARVAELISSNVANALTPGYARREADLSARSLGGTGQGVRVIGVQRDTNAFLLSERRGAQAGHGGQETRSNALRQIESAIGSEESASSLLKRIAAFDQSLLAAASRPESEARLSAAVTAAADLVSHITQASSEVQAVRGRADTSIGLQVNRLNHGLARIADLNDRIKLNTIGGADTSALQDQRQQQIDLLAEIVPLREVAREDGSVALFSAGGAALIDGRPSTFGFTTAGTVTEAMVLGTGLSGLTLNGQSVSTTESGLLGGGTLAAQFALRDEVGTEAQAGLDALARDLVERFQQSGLDATRAPGDPGLFTDAGAAFVAANEPGLATRISLNAAVDPRQGGEVWRLRDGLGAAASGPTGDSRLITVLQSALTEQRTPASAPFSNGMRSFSGLASDLTSSIARQRLDSDETLSFATARYSALQEAEQERGVDTDQEMQQLLLVEQAYAANARVMQALDQMLGNLMEI</sequence>
<proteinExistence type="inferred from homology"/>
<evidence type="ECO:0000256" key="3">
    <source>
        <dbReference type="ARBA" id="ARBA00009677"/>
    </source>
</evidence>
<dbReference type="Pfam" id="PF06429">
    <property type="entry name" value="Flg_bbr_C"/>
    <property type="match status" value="1"/>
</dbReference>
<keyword evidence="10" id="KW-1185">Reference proteome</keyword>
<comment type="similarity">
    <text evidence="3">Belongs to the flagella basal body rod proteins family.</text>
</comment>
<keyword evidence="9" id="KW-0966">Cell projection</keyword>
<protein>
    <recommendedName>
        <fullName evidence="4">Flagellar hook-associated protein 1</fullName>
    </recommendedName>
</protein>
<dbReference type="InterPro" id="IPR010930">
    <property type="entry name" value="Flg_bb/hook_C_dom"/>
</dbReference>
<dbReference type="InterPro" id="IPR002371">
    <property type="entry name" value="FlgK"/>
</dbReference>
<dbReference type="Pfam" id="PF22638">
    <property type="entry name" value="FlgK_D1"/>
    <property type="match status" value="1"/>
</dbReference>
<reference evidence="9" key="1">
    <citation type="submission" date="2024-02" db="EMBL/GenBank/DDBJ databases">
        <title>Genome sequences of strain Gemmobacter sp. JM10B15.</title>
        <authorList>
            <person name="Zhang M."/>
        </authorList>
    </citation>
    <scope>NUCLEOTIDE SEQUENCE</scope>
    <source>
        <strain evidence="9">JM10B15</strain>
    </source>
</reference>
<keyword evidence="5" id="KW-0964">Secreted</keyword>
<feature type="domain" description="Flagellar hook-associated protein FlgK helical" evidence="8">
    <location>
        <begin position="89"/>
        <end position="322"/>
    </location>
</feature>
<evidence type="ECO:0000256" key="4">
    <source>
        <dbReference type="ARBA" id="ARBA00016244"/>
    </source>
</evidence>
<evidence type="ECO:0000259" key="7">
    <source>
        <dbReference type="Pfam" id="PF06429"/>
    </source>
</evidence>
<dbReference type="EMBL" id="JBALHR010000019">
    <property type="protein sequence ID" value="MEH7830246.1"/>
    <property type="molecule type" value="Genomic_DNA"/>
</dbReference>
<comment type="caution">
    <text evidence="9">The sequence shown here is derived from an EMBL/GenBank/DDBJ whole genome shotgun (WGS) entry which is preliminary data.</text>
</comment>
<dbReference type="PANTHER" id="PTHR30033:SF1">
    <property type="entry name" value="FLAGELLAR HOOK-ASSOCIATED PROTEIN 1"/>
    <property type="match status" value="1"/>
</dbReference>
<accession>A0ABU8BZW1</accession>
<keyword evidence="6" id="KW-0975">Bacterial flagellum</keyword>
<dbReference type="Proteomes" id="UP001431963">
    <property type="component" value="Unassembled WGS sequence"/>
</dbReference>
<keyword evidence="9" id="KW-0969">Cilium</keyword>
<evidence type="ECO:0000256" key="5">
    <source>
        <dbReference type="ARBA" id="ARBA00022525"/>
    </source>
</evidence>
<dbReference type="RefSeq" id="WP_335425281.1">
    <property type="nucleotide sequence ID" value="NZ_JBALHR010000019.1"/>
</dbReference>
<comment type="subcellular location">
    <subcellularLocation>
        <location evidence="1">Bacterial flagellum</location>
    </subcellularLocation>
    <subcellularLocation>
        <location evidence="2">Secreted</location>
    </subcellularLocation>
</comment>
<evidence type="ECO:0000256" key="6">
    <source>
        <dbReference type="ARBA" id="ARBA00023143"/>
    </source>
</evidence>
<evidence type="ECO:0000313" key="9">
    <source>
        <dbReference type="EMBL" id="MEH7830246.1"/>
    </source>
</evidence>
<organism evidence="9 10">
    <name type="scientific">Gemmobacter denitrificans</name>
    <dbReference type="NCBI Taxonomy" id="3123040"/>
    <lineage>
        <taxon>Bacteria</taxon>
        <taxon>Pseudomonadati</taxon>
        <taxon>Pseudomonadota</taxon>
        <taxon>Alphaproteobacteria</taxon>
        <taxon>Rhodobacterales</taxon>
        <taxon>Paracoccaceae</taxon>
        <taxon>Gemmobacter</taxon>
    </lineage>
</organism>
<feature type="domain" description="Flagellar basal-body/hook protein C-terminal" evidence="7">
    <location>
        <begin position="446"/>
        <end position="481"/>
    </location>
</feature>
<evidence type="ECO:0000256" key="1">
    <source>
        <dbReference type="ARBA" id="ARBA00004365"/>
    </source>
</evidence>
<dbReference type="PANTHER" id="PTHR30033">
    <property type="entry name" value="FLAGELLAR HOOK-ASSOCIATED PROTEIN 1"/>
    <property type="match status" value="1"/>
</dbReference>
<name>A0ABU8BZW1_9RHOB</name>
<dbReference type="InterPro" id="IPR053927">
    <property type="entry name" value="FlgK_helical"/>
</dbReference>